<dbReference type="InterPro" id="IPR006597">
    <property type="entry name" value="Sel1-like"/>
</dbReference>
<keyword evidence="4" id="KW-0046">Antibiotic resistance</keyword>
<keyword evidence="3" id="KW-1015">Disulfide bond</keyword>
<keyword evidence="5" id="KW-0732">Signal</keyword>
<organism evidence="6 7">
    <name type="scientific">Helicobacter gastrofelis</name>
    <dbReference type="NCBI Taxonomy" id="2849642"/>
    <lineage>
        <taxon>Bacteria</taxon>
        <taxon>Pseudomonadati</taxon>
        <taxon>Campylobacterota</taxon>
        <taxon>Epsilonproteobacteria</taxon>
        <taxon>Campylobacterales</taxon>
        <taxon>Helicobacteraceae</taxon>
        <taxon>Helicobacter</taxon>
    </lineage>
</organism>
<geneLocation type="plasmid" evidence="6 7">
    <name>pNHP190012_2</name>
</geneLocation>
<feature type="chain" id="PRO_5045551976" description="beta-lactamase" evidence="5">
    <location>
        <begin position="24"/>
        <end position="243"/>
    </location>
</feature>
<reference evidence="6 7" key="1">
    <citation type="submission" date="2021-07" db="EMBL/GenBank/DDBJ databases">
        <title>Novel Helicobacter sp. Isolated from a cat.</title>
        <authorList>
            <person name="Rimbara E."/>
            <person name="Suzuki M."/>
        </authorList>
    </citation>
    <scope>NUCLEOTIDE SEQUENCE [LARGE SCALE GENOMIC DNA]</scope>
    <source>
        <strain evidence="7">NHP19-012</strain>
        <plasmid evidence="6 7">pNHP190012_2</plasmid>
    </source>
</reference>
<evidence type="ECO:0000256" key="3">
    <source>
        <dbReference type="ARBA" id="ARBA00023157"/>
    </source>
</evidence>
<dbReference type="PANTHER" id="PTHR43628">
    <property type="entry name" value="ACTIVATOR OF C KINASE PROTEIN 1-RELATED"/>
    <property type="match status" value="1"/>
</dbReference>
<evidence type="ECO:0000256" key="4">
    <source>
        <dbReference type="ARBA" id="ARBA00023251"/>
    </source>
</evidence>
<keyword evidence="6" id="KW-0614">Plasmid</keyword>
<evidence type="ECO:0000256" key="5">
    <source>
        <dbReference type="SAM" id="SignalP"/>
    </source>
</evidence>
<dbReference type="EMBL" id="AP024821">
    <property type="protein sequence ID" value="BCZ20034.1"/>
    <property type="molecule type" value="Genomic_DNA"/>
</dbReference>
<feature type="signal peptide" evidence="5">
    <location>
        <begin position="1"/>
        <end position="23"/>
    </location>
</feature>
<accession>A0ABN6I8V1</accession>
<dbReference type="EC" id="3.5.2.6" evidence="2"/>
<dbReference type="PANTHER" id="PTHR43628:SF1">
    <property type="entry name" value="CHITIN SYNTHASE REGULATORY FACTOR 2-RELATED"/>
    <property type="match status" value="1"/>
</dbReference>
<dbReference type="SMART" id="SM00671">
    <property type="entry name" value="SEL1"/>
    <property type="match status" value="3"/>
</dbReference>
<dbReference type="InterPro" id="IPR052945">
    <property type="entry name" value="Mitotic_Regulator"/>
</dbReference>
<gene>
    <name evidence="6" type="ORF">NHP190012_16760</name>
</gene>
<evidence type="ECO:0000313" key="7">
    <source>
        <dbReference type="Proteomes" id="UP000826146"/>
    </source>
</evidence>
<dbReference type="Pfam" id="PF08238">
    <property type="entry name" value="Sel1"/>
    <property type="match status" value="3"/>
</dbReference>
<evidence type="ECO:0000256" key="1">
    <source>
        <dbReference type="ARBA" id="ARBA00001526"/>
    </source>
</evidence>
<sequence>MGALVKKWVVCFCLALFVMARLGAETAGDDLVQLGMQAEAKKQYAQAYQAYSQAYDQKNNLGTALLANLLMKGLGCKADPFKARMLFEGVLKGEGLVYMQNNTDNNFAASLMSSLGLADIEQQGLGVPRDPKKALKDYRKIILGLGTSGQATLASEKSPVLGLVGILVASPFAHTINLGRLKVGQFKKYPITRKVVGVVLYRIGMAYKEGIGTSVKKKKALKFLNKAVEFGNEEAMGAVEALR</sequence>
<evidence type="ECO:0000313" key="6">
    <source>
        <dbReference type="EMBL" id="BCZ20034.1"/>
    </source>
</evidence>
<evidence type="ECO:0000256" key="2">
    <source>
        <dbReference type="ARBA" id="ARBA00012865"/>
    </source>
</evidence>
<comment type="catalytic activity">
    <reaction evidence="1">
        <text>a beta-lactam + H2O = a substituted beta-amino acid</text>
        <dbReference type="Rhea" id="RHEA:20401"/>
        <dbReference type="ChEBI" id="CHEBI:15377"/>
        <dbReference type="ChEBI" id="CHEBI:35627"/>
        <dbReference type="ChEBI" id="CHEBI:140347"/>
        <dbReference type="EC" id="3.5.2.6"/>
    </reaction>
</comment>
<keyword evidence="7" id="KW-1185">Reference proteome</keyword>
<dbReference type="Gene3D" id="1.25.40.10">
    <property type="entry name" value="Tetratricopeptide repeat domain"/>
    <property type="match status" value="1"/>
</dbReference>
<proteinExistence type="predicted"/>
<dbReference type="Proteomes" id="UP000826146">
    <property type="component" value="Plasmid pNHP190012_2"/>
</dbReference>
<dbReference type="InterPro" id="IPR011990">
    <property type="entry name" value="TPR-like_helical_dom_sf"/>
</dbReference>
<protein>
    <recommendedName>
        <fullName evidence="2">beta-lactamase</fullName>
        <ecNumber evidence="2">3.5.2.6</ecNumber>
    </recommendedName>
</protein>
<dbReference type="SUPFAM" id="SSF81901">
    <property type="entry name" value="HCP-like"/>
    <property type="match status" value="2"/>
</dbReference>
<name>A0ABN6I8V1_9HELI</name>